<evidence type="ECO:0000256" key="2">
    <source>
        <dbReference type="ARBA" id="ARBA00022598"/>
    </source>
</evidence>
<dbReference type="InterPro" id="IPR051046">
    <property type="entry name" value="MurCDEF_CellWall_CoF430Synth"/>
</dbReference>
<dbReference type="InterPro" id="IPR035911">
    <property type="entry name" value="MurE/MurF_N"/>
</dbReference>
<comment type="catalytic activity">
    <reaction evidence="10 11">
        <text>D-alanyl-D-alanine + UDP-N-acetyl-alpha-D-muramoyl-L-alanyl-gamma-D-glutamyl-meso-2,6-diaminopimelate + ATP = UDP-N-acetyl-alpha-D-muramoyl-L-alanyl-gamma-D-glutamyl-meso-2,6-diaminopimeloyl-D-alanyl-D-alanine + ADP + phosphate + H(+)</text>
        <dbReference type="Rhea" id="RHEA:28374"/>
        <dbReference type="ChEBI" id="CHEBI:15378"/>
        <dbReference type="ChEBI" id="CHEBI:30616"/>
        <dbReference type="ChEBI" id="CHEBI:43474"/>
        <dbReference type="ChEBI" id="CHEBI:57822"/>
        <dbReference type="ChEBI" id="CHEBI:61386"/>
        <dbReference type="ChEBI" id="CHEBI:83905"/>
        <dbReference type="ChEBI" id="CHEBI:456216"/>
        <dbReference type="EC" id="6.3.2.10"/>
    </reaction>
</comment>
<dbReference type="HAMAP" id="MF_02019">
    <property type="entry name" value="MurF"/>
    <property type="match status" value="1"/>
</dbReference>
<dbReference type="Pfam" id="PF08245">
    <property type="entry name" value="Mur_ligase_M"/>
    <property type="match status" value="1"/>
</dbReference>
<dbReference type="GO" id="GO:0005524">
    <property type="term" value="F:ATP binding"/>
    <property type="evidence" value="ECO:0007669"/>
    <property type="project" value="UniProtKB-UniRule"/>
</dbReference>
<dbReference type="GO" id="GO:0008360">
    <property type="term" value="P:regulation of cell shape"/>
    <property type="evidence" value="ECO:0007669"/>
    <property type="project" value="UniProtKB-KW"/>
</dbReference>
<keyword evidence="3 10" id="KW-0132">Cell division</keyword>
<dbReference type="GO" id="GO:0051301">
    <property type="term" value="P:cell division"/>
    <property type="evidence" value="ECO:0007669"/>
    <property type="project" value="UniProtKB-KW"/>
</dbReference>
<organism evidence="15 16">
    <name type="scientific">Cryobacterium cryoconiti</name>
    <dbReference type="NCBI Taxonomy" id="1259239"/>
    <lineage>
        <taxon>Bacteria</taxon>
        <taxon>Bacillati</taxon>
        <taxon>Actinomycetota</taxon>
        <taxon>Actinomycetes</taxon>
        <taxon>Micrococcales</taxon>
        <taxon>Microbacteriaceae</taxon>
        <taxon>Cryobacterium</taxon>
    </lineage>
</organism>
<evidence type="ECO:0000256" key="4">
    <source>
        <dbReference type="ARBA" id="ARBA00022741"/>
    </source>
</evidence>
<dbReference type="EMBL" id="SOHA01000005">
    <property type="protein sequence ID" value="TFD33128.1"/>
    <property type="molecule type" value="Genomic_DNA"/>
</dbReference>
<evidence type="ECO:0000256" key="3">
    <source>
        <dbReference type="ARBA" id="ARBA00022618"/>
    </source>
</evidence>
<dbReference type="Proteomes" id="UP000297472">
    <property type="component" value="Unassembled WGS sequence"/>
</dbReference>
<evidence type="ECO:0000259" key="13">
    <source>
        <dbReference type="Pfam" id="PF02875"/>
    </source>
</evidence>
<gene>
    <name evidence="10" type="primary">murF</name>
    <name evidence="15" type="ORF">E3T49_02225</name>
</gene>
<dbReference type="Gene3D" id="3.90.190.20">
    <property type="entry name" value="Mur ligase, C-terminal domain"/>
    <property type="match status" value="1"/>
</dbReference>
<dbReference type="GO" id="GO:0047480">
    <property type="term" value="F:UDP-N-acetylmuramoyl-tripeptide-D-alanyl-D-alanine ligase activity"/>
    <property type="evidence" value="ECO:0007669"/>
    <property type="project" value="UniProtKB-UniRule"/>
</dbReference>
<proteinExistence type="inferred from homology"/>
<comment type="similarity">
    <text evidence="10">Belongs to the MurCDEF family. MurF subfamily.</text>
</comment>
<evidence type="ECO:0000256" key="10">
    <source>
        <dbReference type="HAMAP-Rule" id="MF_02019"/>
    </source>
</evidence>
<keyword evidence="6 10" id="KW-0133">Cell shape</keyword>
<keyword evidence="8 10" id="KW-0131">Cell cycle</keyword>
<comment type="subcellular location">
    <subcellularLocation>
        <location evidence="10 11">Cytoplasm</location>
    </subcellularLocation>
</comment>
<dbReference type="PANTHER" id="PTHR43024:SF1">
    <property type="entry name" value="UDP-N-ACETYLMURAMOYL-TRIPEPTIDE--D-ALANYL-D-ALANINE LIGASE"/>
    <property type="match status" value="1"/>
</dbReference>
<evidence type="ECO:0000313" key="16">
    <source>
        <dbReference type="Proteomes" id="UP000297472"/>
    </source>
</evidence>
<feature type="domain" description="Mur ligase C-terminal" evidence="13">
    <location>
        <begin position="327"/>
        <end position="453"/>
    </location>
</feature>
<dbReference type="SUPFAM" id="SSF53623">
    <property type="entry name" value="MurD-like peptide ligases, catalytic domain"/>
    <property type="match status" value="1"/>
</dbReference>
<evidence type="ECO:0000259" key="14">
    <source>
        <dbReference type="Pfam" id="PF08245"/>
    </source>
</evidence>
<keyword evidence="4 10" id="KW-0547">Nucleotide-binding</keyword>
<keyword evidence="1 10" id="KW-0963">Cytoplasm</keyword>
<dbReference type="GO" id="GO:0005737">
    <property type="term" value="C:cytoplasm"/>
    <property type="evidence" value="ECO:0007669"/>
    <property type="project" value="UniProtKB-SubCell"/>
</dbReference>
<comment type="pathway">
    <text evidence="10 11">Cell wall biogenesis; peptidoglycan biosynthesis.</text>
</comment>
<dbReference type="InterPro" id="IPR036615">
    <property type="entry name" value="Mur_ligase_C_dom_sf"/>
</dbReference>
<keyword evidence="9 10" id="KW-0961">Cell wall biogenesis/degradation</keyword>
<evidence type="ECO:0000259" key="12">
    <source>
        <dbReference type="Pfam" id="PF01225"/>
    </source>
</evidence>
<dbReference type="EC" id="6.3.2.10" evidence="10 11"/>
<accession>A0A4Y8K3K7</accession>
<feature type="binding site" evidence="10">
    <location>
        <begin position="118"/>
        <end position="124"/>
    </location>
    <ligand>
        <name>ATP</name>
        <dbReference type="ChEBI" id="CHEBI:30616"/>
    </ligand>
</feature>
<dbReference type="SUPFAM" id="SSF63418">
    <property type="entry name" value="MurE/MurF N-terminal domain"/>
    <property type="match status" value="1"/>
</dbReference>
<dbReference type="InterPro" id="IPR013221">
    <property type="entry name" value="Mur_ligase_cen"/>
</dbReference>
<protein>
    <recommendedName>
        <fullName evidence="10 11">UDP-N-acetylmuramoyl-tripeptide--D-alanyl-D-alanine ligase</fullName>
        <ecNumber evidence="10 11">6.3.2.10</ecNumber>
    </recommendedName>
    <alternativeName>
        <fullName evidence="10">D-alanyl-D-alanine-adding enzyme</fullName>
    </alternativeName>
</protein>
<dbReference type="GO" id="GO:0008766">
    <property type="term" value="F:UDP-N-acetylmuramoylalanyl-D-glutamyl-2,6-diaminopimelate-D-alanyl-D-alanine ligase activity"/>
    <property type="evidence" value="ECO:0007669"/>
    <property type="project" value="RHEA"/>
</dbReference>
<evidence type="ECO:0000256" key="11">
    <source>
        <dbReference type="RuleBase" id="RU004136"/>
    </source>
</evidence>
<sequence length="470" mass="49595">MITLTLEQIALAVNGTLHLQGSDLTADSVTDGMVHTDSRDTVPGSIFVAKPGEVTDGHLFAPAAVDRGATLLIVERHLDLPVAQIVVPDAVTALGDLATFVVARVRAAGNLKIVAVTGSNGKTTTKNLIRAVLERVGPTVAARASFNNEVGAPLTMLELTQDTRFLVAEMGASGRGEIARLIRMARPDVGIVLKVGLAHAGEFGGIEATVLAKTEMVTDLLETDVAILNTDDPRVAGMAAHTAARIVWFGQYGDEGVRATEVHASARGTTFTLQLASGEKRPVAFRVLGEHHVMNALAAAAAAEVLGVGIDDIVSALESVQTAERWRMQVLGGRDGVTVINDAYNASPDSMTAALKTLAQINIPGRRTIAVLGEMSELGELAGEEHDRVGLLAVRLNISQLIVVGRAARRMHISTINEGSWDGESAFVESADEAFELLRDTVQPGDTVLVKSSNSAGLRFLGDRLGEWFS</sequence>
<dbReference type="Gene3D" id="3.40.1190.10">
    <property type="entry name" value="Mur-like, catalytic domain"/>
    <property type="match status" value="1"/>
</dbReference>
<dbReference type="Gene3D" id="3.40.1390.10">
    <property type="entry name" value="MurE/MurF, N-terminal domain"/>
    <property type="match status" value="1"/>
</dbReference>
<evidence type="ECO:0000313" key="15">
    <source>
        <dbReference type="EMBL" id="TFD33128.1"/>
    </source>
</evidence>
<dbReference type="GO" id="GO:0071555">
    <property type="term" value="P:cell wall organization"/>
    <property type="evidence" value="ECO:0007669"/>
    <property type="project" value="UniProtKB-KW"/>
</dbReference>
<dbReference type="PANTHER" id="PTHR43024">
    <property type="entry name" value="UDP-N-ACETYLMURAMOYL-TRIPEPTIDE--D-ALANYL-D-ALANINE LIGASE"/>
    <property type="match status" value="1"/>
</dbReference>
<evidence type="ECO:0000256" key="9">
    <source>
        <dbReference type="ARBA" id="ARBA00023316"/>
    </source>
</evidence>
<feature type="domain" description="Mur ligase central" evidence="14">
    <location>
        <begin position="116"/>
        <end position="303"/>
    </location>
</feature>
<reference evidence="15 16" key="1">
    <citation type="submission" date="2019-03" db="EMBL/GenBank/DDBJ databases">
        <title>Genomics of glacier-inhabiting Cryobacterium strains.</title>
        <authorList>
            <person name="Liu Q."/>
            <person name="Xin Y.-H."/>
        </authorList>
    </citation>
    <scope>NUCLEOTIDE SEQUENCE [LARGE SCALE GENOMIC DNA]</scope>
    <source>
        <strain evidence="15 16">TMT1-51</strain>
    </source>
</reference>
<dbReference type="SUPFAM" id="SSF53244">
    <property type="entry name" value="MurD-like peptide ligases, peptide-binding domain"/>
    <property type="match status" value="1"/>
</dbReference>
<keyword evidence="2 10" id="KW-0436">Ligase</keyword>
<dbReference type="InterPro" id="IPR000713">
    <property type="entry name" value="Mur_ligase_N"/>
</dbReference>
<evidence type="ECO:0000256" key="6">
    <source>
        <dbReference type="ARBA" id="ARBA00022960"/>
    </source>
</evidence>
<dbReference type="RefSeq" id="WP_134423073.1">
    <property type="nucleotide sequence ID" value="NZ_SOHA01000005.1"/>
</dbReference>
<dbReference type="Pfam" id="PF01225">
    <property type="entry name" value="Mur_ligase"/>
    <property type="match status" value="1"/>
</dbReference>
<dbReference type="InterPro" id="IPR036565">
    <property type="entry name" value="Mur-like_cat_sf"/>
</dbReference>
<comment type="caution">
    <text evidence="15">The sequence shown here is derived from an EMBL/GenBank/DDBJ whole genome shotgun (WGS) entry which is preliminary data.</text>
</comment>
<evidence type="ECO:0000256" key="5">
    <source>
        <dbReference type="ARBA" id="ARBA00022840"/>
    </source>
</evidence>
<dbReference type="UniPathway" id="UPA00219"/>
<dbReference type="InterPro" id="IPR005863">
    <property type="entry name" value="UDP-N-AcMur_synth"/>
</dbReference>
<feature type="domain" description="Mur ligase N-terminal catalytic" evidence="12">
    <location>
        <begin position="33"/>
        <end position="86"/>
    </location>
</feature>
<dbReference type="GO" id="GO:0009252">
    <property type="term" value="P:peptidoglycan biosynthetic process"/>
    <property type="evidence" value="ECO:0007669"/>
    <property type="project" value="UniProtKB-UniRule"/>
</dbReference>
<evidence type="ECO:0000256" key="1">
    <source>
        <dbReference type="ARBA" id="ARBA00022490"/>
    </source>
</evidence>
<evidence type="ECO:0000256" key="8">
    <source>
        <dbReference type="ARBA" id="ARBA00023306"/>
    </source>
</evidence>
<keyword evidence="7 10" id="KW-0573">Peptidoglycan synthesis</keyword>
<dbReference type="OrthoDB" id="9800958at2"/>
<dbReference type="InterPro" id="IPR004101">
    <property type="entry name" value="Mur_ligase_C"/>
</dbReference>
<name>A0A4Y8K3K7_9MICO</name>
<dbReference type="Pfam" id="PF02875">
    <property type="entry name" value="Mur_ligase_C"/>
    <property type="match status" value="1"/>
</dbReference>
<evidence type="ECO:0000256" key="7">
    <source>
        <dbReference type="ARBA" id="ARBA00022984"/>
    </source>
</evidence>
<comment type="function">
    <text evidence="10 11">Involved in cell wall formation. Catalyzes the final step in the synthesis of UDP-N-acetylmuramoyl-pentapeptide, the precursor of murein.</text>
</comment>
<keyword evidence="5 10" id="KW-0067">ATP-binding</keyword>
<keyword evidence="16" id="KW-1185">Reference proteome</keyword>
<dbReference type="AlphaFoldDB" id="A0A4Y8K3K7"/>
<dbReference type="NCBIfam" id="TIGR01143">
    <property type="entry name" value="murF"/>
    <property type="match status" value="1"/>
</dbReference>